<evidence type="ECO:0000256" key="3">
    <source>
        <dbReference type="ARBA" id="ARBA00013236"/>
    </source>
</evidence>
<protein>
    <recommendedName>
        <fullName evidence="3 7">Nicotinate phosphoribosyltransferase</fullName>
        <shortName evidence="7">NAPRTase</shortName>
        <ecNumber evidence="3 7">6.3.4.21</ecNumber>
    </recommendedName>
</protein>
<dbReference type="GO" id="GO:0005829">
    <property type="term" value="C:cytosol"/>
    <property type="evidence" value="ECO:0007669"/>
    <property type="project" value="TreeGrafter"/>
</dbReference>
<evidence type="ECO:0000313" key="11">
    <source>
        <dbReference type="Proteomes" id="UP000054935"/>
    </source>
</evidence>
<proteinExistence type="inferred from homology"/>
<dbReference type="InterPro" id="IPR041525">
    <property type="entry name" value="N/Namide_PRibTrfase"/>
</dbReference>
<evidence type="ECO:0000256" key="5">
    <source>
        <dbReference type="ARBA" id="ARBA00022598"/>
    </source>
</evidence>
<dbReference type="AlphaFoldDB" id="A0A0P1GFI1"/>
<dbReference type="SUPFAM" id="SSF54675">
    <property type="entry name" value="Nicotinate/Quinolinate PRTase N-terminal domain-like"/>
    <property type="match status" value="1"/>
</dbReference>
<comment type="similarity">
    <text evidence="2 7">Belongs to the NAPRTase family.</text>
</comment>
<keyword evidence="10" id="KW-0808">Transferase</keyword>
<dbReference type="GO" id="GO:0004516">
    <property type="term" value="F:nicotinate phosphoribosyltransferase activity"/>
    <property type="evidence" value="ECO:0007669"/>
    <property type="project" value="UniProtKB-UniRule"/>
</dbReference>
<dbReference type="PANTHER" id="PTHR11098:SF1">
    <property type="entry name" value="NICOTINATE PHOSPHORIBOSYLTRANSFERASE"/>
    <property type="match status" value="1"/>
</dbReference>
<dbReference type="EC" id="6.3.4.21" evidence="3 7"/>
<dbReference type="Pfam" id="PF17767">
    <property type="entry name" value="NAPRTase_N"/>
    <property type="match status" value="1"/>
</dbReference>
<keyword evidence="11" id="KW-1185">Reference proteome</keyword>
<dbReference type="Proteomes" id="UP000054935">
    <property type="component" value="Unassembled WGS sequence"/>
</dbReference>
<feature type="domain" description="Nicotinate/nicotinamide phosphoribosyltransferase" evidence="8">
    <location>
        <begin position="157"/>
        <end position="390"/>
    </location>
</feature>
<comment type="pathway">
    <text evidence="1 7">Cofactor biosynthesis; NAD(+) biosynthesis; nicotinate D-ribonucleotide from nicotinate: step 1/1.</text>
</comment>
<dbReference type="NCBIfam" id="NF003704">
    <property type="entry name" value="PRK05321.1"/>
    <property type="match status" value="1"/>
</dbReference>
<sequence length="399" mass="45610">MCQSVFRNKPDTNVTFSLINRSSHVPLAKLIDEGELREQLDHVRSLSLTRGESTWLRGNTFYGKRQMFRPDFMAWFENLRLPAYHLERVGDQYELTFEGKWPEVMLWEIPALAILMEMRGRAVLHDMGRFELQVLYARAMTQLWEKVEKLRNTPGLRIADFGTRRRHSFLWQDWCVQAMLERLGPSFVGTSNCLIAKNRDLEAIGTNAHELPMVYAALAQNDAELAQAPYTVLEDWQEEHSGNLRIILPDTYGTEGFLQRAPDWLAGWTGIRIDSGDPATAAEVAIQWWKDRGEDPTRKLVIFSDGLDENKIIELYEQFKGRVRVSFGWGTLLTNDFRGLAPNDSLAPFSLVCKAISANGRPTVKLSDNPKKAMGPAEEIARYKRVFDVGQQDAMDVIV</sequence>
<evidence type="ECO:0000256" key="2">
    <source>
        <dbReference type="ARBA" id="ARBA00010897"/>
    </source>
</evidence>
<evidence type="ECO:0000313" key="10">
    <source>
        <dbReference type="EMBL" id="CUH79877.1"/>
    </source>
</evidence>
<accession>A0A0P1GFI1</accession>
<dbReference type="PANTHER" id="PTHR11098">
    <property type="entry name" value="NICOTINATE PHOSPHORIBOSYLTRANSFERASE"/>
    <property type="match status" value="1"/>
</dbReference>
<keyword evidence="4 7" id="KW-0597">Phosphoprotein</keyword>
<dbReference type="InterPro" id="IPR036068">
    <property type="entry name" value="Nicotinate_pribotase-like_C"/>
</dbReference>
<feature type="domain" description="Nicotinate phosphoribosyltransferase N-terminal" evidence="9">
    <location>
        <begin position="1"/>
        <end position="115"/>
    </location>
</feature>
<dbReference type="STRING" id="441103.TRN7648_02692"/>
<dbReference type="InterPro" id="IPR007229">
    <property type="entry name" value="Nic_PRibTrfase-Fam"/>
</dbReference>
<comment type="function">
    <text evidence="7">Catalyzes the synthesis of beta-nicotinate D-ribonucleotide from nicotinate and 5-phospho-D-ribose 1-phosphate at the expense of ATP.</text>
</comment>
<name>A0A0P1GFI1_9RHOB</name>
<dbReference type="InterPro" id="IPR006406">
    <property type="entry name" value="Nic_PRibTrfase"/>
</dbReference>
<evidence type="ECO:0000256" key="4">
    <source>
        <dbReference type="ARBA" id="ARBA00022553"/>
    </source>
</evidence>
<evidence type="ECO:0000256" key="6">
    <source>
        <dbReference type="ARBA" id="ARBA00022642"/>
    </source>
</evidence>
<dbReference type="UniPathway" id="UPA00253">
    <property type="reaction ID" value="UER00457"/>
</dbReference>
<evidence type="ECO:0000259" key="8">
    <source>
        <dbReference type="Pfam" id="PF04095"/>
    </source>
</evidence>
<dbReference type="HAMAP" id="MF_00570">
    <property type="entry name" value="NAPRTase"/>
    <property type="match status" value="1"/>
</dbReference>
<evidence type="ECO:0000256" key="7">
    <source>
        <dbReference type="HAMAP-Rule" id="MF_00570"/>
    </source>
</evidence>
<dbReference type="Gene3D" id="3.20.140.10">
    <property type="entry name" value="nicotinate phosphoribosyltransferase"/>
    <property type="match status" value="1"/>
</dbReference>
<reference evidence="10 11" key="1">
    <citation type="submission" date="2015-09" db="EMBL/GenBank/DDBJ databases">
        <authorList>
            <consortium name="Swine Surveillance"/>
        </authorList>
    </citation>
    <scope>NUCLEOTIDE SEQUENCE [LARGE SCALE GENOMIC DNA]</scope>
    <source>
        <strain evidence="10 11">CECT 7648</strain>
    </source>
</reference>
<feature type="modified residue" description="Phosphohistidine; by autocatalysis" evidence="7">
    <location>
        <position position="209"/>
    </location>
</feature>
<comment type="PTM">
    <text evidence="7">Transiently phosphorylated on a His residue during the reaction cycle. Phosphorylation strongly increases the affinity for substrates and increases the rate of nicotinate D-ribonucleotide production. Dephosphorylation regenerates the low-affinity form of the enzyme, leading to product release.</text>
</comment>
<dbReference type="SUPFAM" id="SSF51690">
    <property type="entry name" value="Nicotinate/Quinolinate PRTase C-terminal domain-like"/>
    <property type="match status" value="1"/>
</dbReference>
<dbReference type="PIRSF" id="PIRSF000484">
    <property type="entry name" value="NAPRT"/>
    <property type="match status" value="1"/>
</dbReference>
<dbReference type="GO" id="GO:0016757">
    <property type="term" value="F:glycosyltransferase activity"/>
    <property type="evidence" value="ECO:0007669"/>
    <property type="project" value="UniProtKB-KW"/>
</dbReference>
<keyword evidence="10" id="KW-0328">Glycosyltransferase</keyword>
<dbReference type="EMBL" id="CYSE01000004">
    <property type="protein sequence ID" value="CUH79877.1"/>
    <property type="molecule type" value="Genomic_DNA"/>
</dbReference>
<evidence type="ECO:0000256" key="1">
    <source>
        <dbReference type="ARBA" id="ARBA00004952"/>
    </source>
</evidence>
<gene>
    <name evidence="7 10" type="primary">pncB</name>
    <name evidence="10" type="ORF">TRN7648_02692</name>
</gene>
<evidence type="ECO:0000259" key="9">
    <source>
        <dbReference type="Pfam" id="PF17767"/>
    </source>
</evidence>
<dbReference type="InterPro" id="IPR040727">
    <property type="entry name" value="NAPRTase_N"/>
</dbReference>
<dbReference type="GO" id="GO:0034355">
    <property type="term" value="P:NAD+ biosynthetic process via the salvage pathway"/>
    <property type="evidence" value="ECO:0007669"/>
    <property type="project" value="TreeGrafter"/>
</dbReference>
<keyword evidence="6 7" id="KW-0662">Pyridine nucleotide biosynthesis</keyword>
<organism evidence="10 11">
    <name type="scientific">Tropicibacter naphthalenivorans</name>
    <dbReference type="NCBI Taxonomy" id="441103"/>
    <lineage>
        <taxon>Bacteria</taxon>
        <taxon>Pseudomonadati</taxon>
        <taxon>Pseudomonadota</taxon>
        <taxon>Alphaproteobacteria</taxon>
        <taxon>Rhodobacterales</taxon>
        <taxon>Roseobacteraceae</taxon>
        <taxon>Tropicibacter</taxon>
    </lineage>
</organism>
<comment type="catalytic activity">
    <reaction evidence="7">
        <text>5-phospho-alpha-D-ribose 1-diphosphate + nicotinate + ATP + H2O = nicotinate beta-D-ribonucleotide + ADP + phosphate + diphosphate</text>
        <dbReference type="Rhea" id="RHEA:36163"/>
        <dbReference type="ChEBI" id="CHEBI:15377"/>
        <dbReference type="ChEBI" id="CHEBI:30616"/>
        <dbReference type="ChEBI" id="CHEBI:32544"/>
        <dbReference type="ChEBI" id="CHEBI:33019"/>
        <dbReference type="ChEBI" id="CHEBI:43474"/>
        <dbReference type="ChEBI" id="CHEBI:57502"/>
        <dbReference type="ChEBI" id="CHEBI:58017"/>
        <dbReference type="ChEBI" id="CHEBI:456216"/>
        <dbReference type="EC" id="6.3.4.21"/>
    </reaction>
</comment>
<keyword evidence="5 7" id="KW-0436">Ligase</keyword>
<dbReference type="Pfam" id="PF04095">
    <property type="entry name" value="NAPRTase"/>
    <property type="match status" value="1"/>
</dbReference>